<dbReference type="WBParaSite" id="ASIM_0002020801-mRNA-1">
    <property type="protein sequence ID" value="ASIM_0002020801-mRNA-1"/>
    <property type="gene ID" value="ASIM_0002020801"/>
</dbReference>
<evidence type="ECO:0000313" key="4">
    <source>
        <dbReference type="WBParaSite" id="ASIM_0002020801-mRNA-1"/>
    </source>
</evidence>
<reference evidence="4" key="1">
    <citation type="submission" date="2017-02" db="UniProtKB">
        <authorList>
            <consortium name="WormBaseParasite"/>
        </authorList>
    </citation>
    <scope>IDENTIFICATION</scope>
</reference>
<reference evidence="2 3" key="2">
    <citation type="submission" date="2018-11" db="EMBL/GenBank/DDBJ databases">
        <authorList>
            <consortium name="Pathogen Informatics"/>
        </authorList>
    </citation>
    <scope>NUCLEOTIDE SEQUENCE [LARGE SCALE GENOMIC DNA]</scope>
</reference>
<accession>A0A0M3KGU4</accession>
<feature type="chain" id="PRO_5043121457" evidence="1">
    <location>
        <begin position="16"/>
        <end position="240"/>
    </location>
</feature>
<keyword evidence="1" id="KW-0732">Signal</keyword>
<dbReference type="AlphaFoldDB" id="A0A0M3KGU4"/>
<proteinExistence type="predicted"/>
<keyword evidence="3" id="KW-1185">Reference proteome</keyword>
<organism evidence="4">
    <name type="scientific">Anisakis simplex</name>
    <name type="common">Herring worm</name>
    <dbReference type="NCBI Taxonomy" id="6269"/>
    <lineage>
        <taxon>Eukaryota</taxon>
        <taxon>Metazoa</taxon>
        <taxon>Ecdysozoa</taxon>
        <taxon>Nematoda</taxon>
        <taxon>Chromadorea</taxon>
        <taxon>Rhabditida</taxon>
        <taxon>Spirurina</taxon>
        <taxon>Ascaridomorpha</taxon>
        <taxon>Ascaridoidea</taxon>
        <taxon>Anisakidae</taxon>
        <taxon>Anisakis</taxon>
        <taxon>Anisakis simplex complex</taxon>
    </lineage>
</organism>
<dbReference type="OrthoDB" id="10665125at2759"/>
<dbReference type="EMBL" id="UYRR01037536">
    <property type="protein sequence ID" value="VDK70703.1"/>
    <property type="molecule type" value="Genomic_DNA"/>
</dbReference>
<evidence type="ECO:0000256" key="1">
    <source>
        <dbReference type="SAM" id="SignalP"/>
    </source>
</evidence>
<protein>
    <submittedName>
        <fullName evidence="4">Short neuropeptide F</fullName>
    </submittedName>
</protein>
<gene>
    <name evidence="2" type="ORF">ASIM_LOCUS19592</name>
</gene>
<name>A0A0M3KGU4_ANISI</name>
<dbReference type="Proteomes" id="UP000267096">
    <property type="component" value="Unassembled WGS sequence"/>
</dbReference>
<feature type="signal peptide" evidence="1">
    <location>
        <begin position="1"/>
        <end position="15"/>
    </location>
</feature>
<evidence type="ECO:0000313" key="2">
    <source>
        <dbReference type="EMBL" id="VDK70703.1"/>
    </source>
</evidence>
<evidence type="ECO:0000313" key="3">
    <source>
        <dbReference type="Proteomes" id="UP000267096"/>
    </source>
</evidence>
<sequence>MLGAFLFCFFGTSAALPIGYHTSARPDLSANASQSSGSLSFPDTIWLGGIVPYKIDKQFEEFVREALFGNKSFKELMSKTEDDLDAELKMILRKGGFSDGDYRRSPIHRTQPYGKSTLRGNRFDDSEIPVRPIEYRKQVMHHGIHSPVHSNQYDESMRRFDGTSTDSNSISEGLKSSFDLDMAPSLNTIIGQNSFSIDGLDRNDSINDRLSLLEKQAENFISTNKLSTCDLLLHAVLFKR</sequence>